<reference evidence="1 2" key="1">
    <citation type="journal article" date="2020" name="Phytopathology">
        <title>Genome Sequence Resources of Colletotrichum truncatum, C. plurivorum, C. musicola, and C. sojae: Four Species Pathogenic to Soybean (Glycine max).</title>
        <authorList>
            <person name="Rogerio F."/>
            <person name="Boufleur T.R."/>
            <person name="Ciampi-Guillardi M."/>
            <person name="Sukno S.A."/>
            <person name="Thon M.R."/>
            <person name="Massola Junior N.S."/>
            <person name="Baroncelli R."/>
        </authorList>
    </citation>
    <scope>NUCLEOTIDE SEQUENCE [LARGE SCALE GENOMIC DNA]</scope>
    <source>
        <strain evidence="1 2">CMES1059</strain>
    </source>
</reference>
<comment type="caution">
    <text evidence="1">The sequence shown here is derived from an EMBL/GenBank/DDBJ whole genome shotgun (WGS) entry which is preliminary data.</text>
</comment>
<sequence>MRIRSFLITRTRPYSWISTLPRRACFYSSSKVTMATPTDTSKSTYQPRYIDIGINLADPIFRGLHHGKRRHPDDLDSVIKRAKEVGCSKLIVTGSDFTSSRDALEIARQYPGTVYTTVGIHPCSSAIFSTSDEAAESVHTDPDPSQPIPEHHEPDPAKTDAIIAELRDLIKESTSTQKGLVAFGEFGLDYDRLHYCSRTIQIHSFAAQLDLVVRAEPQLPLFLHSRAAHRDFVSLLKEKFGEKLEKLVKGGVVHSFTGTIEEARELMDLGLYIGINGCSFKTEENCEVVKQIDLDRMMLETDGPWCEIRPSHFGYKYLIEKKPEVNGTDGTTSPETAAKPQGKKKNQKKEPEVPERFKVVKKEKWEEGAMIKGRNEPCMIERVAKAVAGIKGVEVEEVCEAAWRNTVKVFGVDQ</sequence>
<gene>
    <name evidence="1" type="ORF">CTRU02_203610</name>
</gene>
<proteinExistence type="predicted"/>
<evidence type="ECO:0000313" key="1">
    <source>
        <dbReference type="EMBL" id="KAL0940847.1"/>
    </source>
</evidence>
<name>A0ACC3Z9S1_COLTU</name>
<dbReference type="Proteomes" id="UP000805649">
    <property type="component" value="Unassembled WGS sequence"/>
</dbReference>
<keyword evidence="1" id="KW-0378">Hydrolase</keyword>
<accession>A0ACC3Z9S1</accession>
<evidence type="ECO:0000313" key="2">
    <source>
        <dbReference type="Proteomes" id="UP000805649"/>
    </source>
</evidence>
<protein>
    <submittedName>
        <fullName evidence="1">TatD family hydrolase</fullName>
    </submittedName>
</protein>
<keyword evidence="2" id="KW-1185">Reference proteome</keyword>
<organism evidence="1 2">
    <name type="scientific">Colletotrichum truncatum</name>
    <name type="common">Anthracnose fungus</name>
    <name type="synonym">Colletotrichum capsici</name>
    <dbReference type="NCBI Taxonomy" id="5467"/>
    <lineage>
        <taxon>Eukaryota</taxon>
        <taxon>Fungi</taxon>
        <taxon>Dikarya</taxon>
        <taxon>Ascomycota</taxon>
        <taxon>Pezizomycotina</taxon>
        <taxon>Sordariomycetes</taxon>
        <taxon>Hypocreomycetidae</taxon>
        <taxon>Glomerellales</taxon>
        <taxon>Glomerellaceae</taxon>
        <taxon>Colletotrichum</taxon>
        <taxon>Colletotrichum truncatum species complex</taxon>
    </lineage>
</organism>
<dbReference type="EMBL" id="VUJX02000002">
    <property type="protein sequence ID" value="KAL0940847.1"/>
    <property type="molecule type" value="Genomic_DNA"/>
</dbReference>